<dbReference type="AlphaFoldDB" id="A0A0D1EMU9"/>
<dbReference type="PATRIC" id="fig|935700.4.peg.1262"/>
<proteinExistence type="predicted"/>
<keyword evidence="1" id="KW-0472">Membrane</keyword>
<protein>
    <recommendedName>
        <fullName evidence="4">Glutamine amidotransferase domain-containing protein</fullName>
    </recommendedName>
</protein>
<evidence type="ECO:0000313" key="2">
    <source>
        <dbReference type="EMBL" id="KIT17025.1"/>
    </source>
</evidence>
<sequence length="685" mass="74868">MTREIVLDPTLPLWLIGAVAALAFAAALLALWRRLPGWWLRALAAAALTVALLDPSLQTEEREPLSDILLVAVDESASQRLSDREQQTREALAELLSEAEREGLDTRVVRVSDGEGDAGTLAMTALSELLAEVPQDRVAGAFLISDGRIHDPQLAPDLPAPLHLLRTGRSGDWDRRLIVRDAPAFAILDEEFSITLRVEDVGDVPPDIGNEADIVLSIDGGQPRAYRIPVGEDLNLPIVLPHGGLNVMEFRLPEADGELTDRNNAQIIQINGVRDRLRVLLVSGEPHPGQRTWRNLLKADASVDLVHFTILRPPGKQDGVPVTELSLIAFPTRELFFEKIDEFDLIIFDRYQRRGILPGIYLENVRRYVEEGGALLIAAGPDFATADSIFRSPLASVLPAEPTARVIEEGFLPTVSDTGEKHPVTEGLPTGYGDGEAPWGRWHRQIQLTPSDAQIVMTGVEDEPLLILDRVKAGRVALLGSDHVWLWDRGYEGGGPQAELLRRLAHWLMGEPELEEEALTATALGQEITVTRRTLGDEPGPVTLTAPDGSTIELTLQEEAPGRYVARHLGEMQGLYRLQEGDRTAVIGLGPAAPREFEQTIASEEVVAEAVDATNGGVWAVEDGAPDLRAVRADREAAGRGWLGYTPRQAYLTADIRLLSLVPPWLFLLIAAGLTVGAWMREGRS</sequence>
<dbReference type="EMBL" id="JYFE01000023">
    <property type="protein sequence ID" value="KIT17025.1"/>
    <property type="molecule type" value="Genomic_DNA"/>
</dbReference>
<keyword evidence="3" id="KW-1185">Reference proteome</keyword>
<reference evidence="2 3" key="1">
    <citation type="submission" date="2015-02" db="EMBL/GenBank/DDBJ databases">
        <title>Genome Sequence of Jannaschia aquimarina DSM28248, a member of the Roseobacter clade.</title>
        <authorList>
            <person name="Voget S."/>
            <person name="Daniel R."/>
        </authorList>
    </citation>
    <scope>NUCLEOTIDE SEQUENCE [LARGE SCALE GENOMIC DNA]</scope>
    <source>
        <strain evidence="2 3">GSW-M26</strain>
    </source>
</reference>
<dbReference type="Gene3D" id="3.40.50.880">
    <property type="match status" value="1"/>
</dbReference>
<evidence type="ECO:0000313" key="3">
    <source>
        <dbReference type="Proteomes" id="UP000032232"/>
    </source>
</evidence>
<dbReference type="STRING" id="935700.jaqu_12150"/>
<dbReference type="InterPro" id="IPR029062">
    <property type="entry name" value="Class_I_gatase-like"/>
</dbReference>
<name>A0A0D1EMU9_9RHOB</name>
<dbReference type="CDD" id="cd03143">
    <property type="entry name" value="A4_beta-galactosidase_middle_domain"/>
    <property type="match status" value="1"/>
</dbReference>
<feature type="transmembrane region" description="Helical" evidence="1">
    <location>
        <begin position="658"/>
        <end position="680"/>
    </location>
</feature>
<dbReference type="RefSeq" id="WP_043918055.1">
    <property type="nucleotide sequence ID" value="NZ_FZPF01000002.1"/>
</dbReference>
<accession>A0A0D1EMU9</accession>
<dbReference type="PANTHER" id="PTHR37947:SF1">
    <property type="entry name" value="BLL2462 PROTEIN"/>
    <property type="match status" value="1"/>
</dbReference>
<dbReference type="Proteomes" id="UP000032232">
    <property type="component" value="Unassembled WGS sequence"/>
</dbReference>
<keyword evidence="1" id="KW-1133">Transmembrane helix</keyword>
<comment type="caution">
    <text evidence="2">The sequence shown here is derived from an EMBL/GenBank/DDBJ whole genome shotgun (WGS) entry which is preliminary data.</text>
</comment>
<evidence type="ECO:0000256" key="1">
    <source>
        <dbReference type="SAM" id="Phobius"/>
    </source>
</evidence>
<dbReference type="OrthoDB" id="9769144at2"/>
<dbReference type="PANTHER" id="PTHR37947">
    <property type="entry name" value="BLL2462 PROTEIN"/>
    <property type="match status" value="1"/>
</dbReference>
<keyword evidence="1" id="KW-0812">Transmembrane</keyword>
<dbReference type="SUPFAM" id="SSF52317">
    <property type="entry name" value="Class I glutamine amidotransferase-like"/>
    <property type="match status" value="1"/>
</dbReference>
<organism evidence="2 3">
    <name type="scientific">Jannaschia aquimarina</name>
    <dbReference type="NCBI Taxonomy" id="935700"/>
    <lineage>
        <taxon>Bacteria</taxon>
        <taxon>Pseudomonadati</taxon>
        <taxon>Pseudomonadota</taxon>
        <taxon>Alphaproteobacteria</taxon>
        <taxon>Rhodobacterales</taxon>
        <taxon>Roseobacteraceae</taxon>
        <taxon>Jannaschia</taxon>
    </lineage>
</organism>
<feature type="transmembrane region" description="Helical" evidence="1">
    <location>
        <begin position="12"/>
        <end position="31"/>
    </location>
</feature>
<evidence type="ECO:0008006" key="4">
    <source>
        <dbReference type="Google" id="ProtNLM"/>
    </source>
</evidence>
<gene>
    <name evidence="2" type="ORF">jaqu_12150</name>
</gene>